<organism evidence="1 2">
    <name type="scientific">Trichonephila clavata</name>
    <name type="common">Joro spider</name>
    <name type="synonym">Nephila clavata</name>
    <dbReference type="NCBI Taxonomy" id="2740835"/>
    <lineage>
        <taxon>Eukaryota</taxon>
        <taxon>Metazoa</taxon>
        <taxon>Ecdysozoa</taxon>
        <taxon>Arthropoda</taxon>
        <taxon>Chelicerata</taxon>
        <taxon>Arachnida</taxon>
        <taxon>Araneae</taxon>
        <taxon>Araneomorphae</taxon>
        <taxon>Entelegynae</taxon>
        <taxon>Araneoidea</taxon>
        <taxon>Nephilidae</taxon>
        <taxon>Trichonephila</taxon>
    </lineage>
</organism>
<protein>
    <submittedName>
        <fullName evidence="1">Uncharacterized protein</fullName>
    </submittedName>
</protein>
<evidence type="ECO:0000313" key="1">
    <source>
        <dbReference type="EMBL" id="GFQ86830.1"/>
    </source>
</evidence>
<name>A0A8X6FQ93_TRICU</name>
<evidence type="ECO:0000313" key="2">
    <source>
        <dbReference type="Proteomes" id="UP000887116"/>
    </source>
</evidence>
<dbReference type="EMBL" id="BMAO01023124">
    <property type="protein sequence ID" value="GFQ86830.1"/>
    <property type="molecule type" value="Genomic_DNA"/>
</dbReference>
<gene>
    <name evidence="1" type="ORF">TNCT_512061</name>
</gene>
<keyword evidence="2" id="KW-1185">Reference proteome</keyword>
<sequence length="306" mass="36084">MEENTHSSGEMCPEDSNVPGVAQEVCLQKQNMGSSDSETQNGLLEEEDMHGRYSRMTRYLLLMSLEECTSYSRLPFFHELEDIEFYGISAVTNYIRLCLFREEFSKILEKRNEKNTYCEVKHVEFLLSRCVLLCPLPTYPRFVLVVAFLINVIILDVDNIECFRITYLAEYCLNVLYGRMFSKIFRSREDYQCLKNFCHRFYRQLELCSTMSELRKTPVFVTWRKLIQGCIEDSDGFFPFKQSEINLYFKAVRERNCMECEPEMARTLESTYFSGPEFRKMQSLCQICGAQCHNYLTYVSSFISKN</sequence>
<dbReference type="Proteomes" id="UP000887116">
    <property type="component" value="Unassembled WGS sequence"/>
</dbReference>
<reference evidence="1" key="1">
    <citation type="submission" date="2020-07" db="EMBL/GenBank/DDBJ databases">
        <title>Multicomponent nature underlies the extraordinary mechanical properties of spider dragline silk.</title>
        <authorList>
            <person name="Kono N."/>
            <person name="Nakamura H."/>
            <person name="Mori M."/>
            <person name="Yoshida Y."/>
            <person name="Ohtoshi R."/>
            <person name="Malay A.D."/>
            <person name="Moran D.A.P."/>
            <person name="Tomita M."/>
            <person name="Numata K."/>
            <person name="Arakawa K."/>
        </authorList>
    </citation>
    <scope>NUCLEOTIDE SEQUENCE</scope>
</reference>
<comment type="caution">
    <text evidence="1">The sequence shown here is derived from an EMBL/GenBank/DDBJ whole genome shotgun (WGS) entry which is preliminary data.</text>
</comment>
<proteinExistence type="predicted"/>
<dbReference type="AlphaFoldDB" id="A0A8X6FQ93"/>
<accession>A0A8X6FQ93</accession>